<comment type="caution">
    <text evidence="2">The sequence shown here is derived from an EMBL/GenBank/DDBJ whole genome shotgun (WGS) entry which is preliminary data.</text>
</comment>
<proteinExistence type="predicted"/>
<reference evidence="2" key="1">
    <citation type="submission" date="2023-10" db="EMBL/GenBank/DDBJ databases">
        <title>Genome assembly of Pristionchus species.</title>
        <authorList>
            <person name="Yoshida K."/>
            <person name="Sommer R.J."/>
        </authorList>
    </citation>
    <scope>NUCLEOTIDE SEQUENCE</scope>
    <source>
        <strain evidence="2">RS5133</strain>
    </source>
</reference>
<protein>
    <submittedName>
        <fullName evidence="2">Uncharacterized protein</fullName>
    </submittedName>
</protein>
<dbReference type="Proteomes" id="UP001432322">
    <property type="component" value="Unassembled WGS sequence"/>
</dbReference>
<feature type="non-terminal residue" evidence="2">
    <location>
        <position position="1"/>
    </location>
</feature>
<organism evidence="2 3">
    <name type="scientific">Pristionchus fissidentatus</name>
    <dbReference type="NCBI Taxonomy" id="1538716"/>
    <lineage>
        <taxon>Eukaryota</taxon>
        <taxon>Metazoa</taxon>
        <taxon>Ecdysozoa</taxon>
        <taxon>Nematoda</taxon>
        <taxon>Chromadorea</taxon>
        <taxon>Rhabditida</taxon>
        <taxon>Rhabditina</taxon>
        <taxon>Diplogasteromorpha</taxon>
        <taxon>Diplogasteroidea</taxon>
        <taxon>Neodiplogasteridae</taxon>
        <taxon>Pristionchus</taxon>
    </lineage>
</organism>
<dbReference type="AlphaFoldDB" id="A0AAV5UW91"/>
<feature type="region of interest" description="Disordered" evidence="1">
    <location>
        <begin position="61"/>
        <end position="107"/>
    </location>
</feature>
<feature type="compositionally biased region" description="Polar residues" evidence="1">
    <location>
        <begin position="61"/>
        <end position="73"/>
    </location>
</feature>
<feature type="compositionally biased region" description="Low complexity" evidence="1">
    <location>
        <begin position="93"/>
        <end position="107"/>
    </location>
</feature>
<keyword evidence="3" id="KW-1185">Reference proteome</keyword>
<evidence type="ECO:0000313" key="2">
    <source>
        <dbReference type="EMBL" id="GMT10862.1"/>
    </source>
</evidence>
<evidence type="ECO:0000313" key="3">
    <source>
        <dbReference type="Proteomes" id="UP001432322"/>
    </source>
</evidence>
<accession>A0AAV5UW91</accession>
<dbReference type="EMBL" id="BTSY01000001">
    <property type="protein sequence ID" value="GMT10862.1"/>
    <property type="molecule type" value="Genomic_DNA"/>
</dbReference>
<evidence type="ECO:0000256" key="1">
    <source>
        <dbReference type="SAM" id="MobiDB-lite"/>
    </source>
</evidence>
<feature type="non-terminal residue" evidence="2">
    <location>
        <position position="107"/>
    </location>
</feature>
<name>A0AAV5UW91_9BILA</name>
<gene>
    <name evidence="2" type="ORF">PFISCL1PPCAC_2159</name>
</gene>
<sequence>STMHSSPFQSDNHLLLLMKYSQLLGQCPNMEFSCLLYSAMISSIASTSSAFSASSQIISVNSPDLQRDSTTPESEIDPVSFSEESSPSPPPAAAVMQQEVAADAAAA</sequence>